<evidence type="ECO:0000313" key="6">
    <source>
        <dbReference type="Proteomes" id="UP001597302"/>
    </source>
</evidence>
<keyword evidence="6" id="KW-1185">Reference proteome</keyword>
<dbReference type="InterPro" id="IPR000843">
    <property type="entry name" value="HTH_LacI"/>
</dbReference>
<keyword evidence="2 5" id="KW-0238">DNA-binding</keyword>
<dbReference type="Proteomes" id="UP001597302">
    <property type="component" value="Unassembled WGS sequence"/>
</dbReference>
<dbReference type="Gene3D" id="3.40.50.2300">
    <property type="match status" value="2"/>
</dbReference>
<evidence type="ECO:0000259" key="4">
    <source>
        <dbReference type="PROSITE" id="PS50932"/>
    </source>
</evidence>
<protein>
    <submittedName>
        <fullName evidence="5">LacI family DNA-binding transcriptional regulator</fullName>
    </submittedName>
</protein>
<dbReference type="InterPro" id="IPR046335">
    <property type="entry name" value="LacI/GalR-like_sensor"/>
</dbReference>
<accession>A0ABW4DYC8</accession>
<dbReference type="Pfam" id="PF00356">
    <property type="entry name" value="LacI"/>
    <property type="match status" value="1"/>
</dbReference>
<reference evidence="6" key="1">
    <citation type="journal article" date="2019" name="Int. J. Syst. Evol. Microbiol.">
        <title>The Global Catalogue of Microorganisms (GCM) 10K type strain sequencing project: providing services to taxonomists for standard genome sequencing and annotation.</title>
        <authorList>
            <consortium name="The Broad Institute Genomics Platform"/>
            <consortium name="The Broad Institute Genome Sequencing Center for Infectious Disease"/>
            <person name="Wu L."/>
            <person name="Ma J."/>
        </authorList>
    </citation>
    <scope>NUCLEOTIDE SEQUENCE [LARGE SCALE GENOMIC DNA]</scope>
    <source>
        <strain evidence="6">CCM 8875</strain>
    </source>
</reference>
<sequence>MANLQDVATAAGVSKTTVSRYLNGSLELPERTATLIDTAIRALDYTPNPHARRLSLGRSDTIALIVPDISSPFFAALVGAVEAEASDMGLALALYATLNCPERELSYLDLVRKGHADGLIFITNHASSPDLSAKINSLPRCVVVDENVLDTHAPKIFCDNRQGGWLAGRHLARAGHRHVLFVGGVDQMVSGERRYAGFVAGMTEVAGADLRIDRSCGPYTTEAGRAAGRAFAAQSPDLRPTAIFATSDELLIGLYEVLGQSGIRVPDQVSVIGFDDVGPLHLFAPAVTAVRQPVRELGQRALRLLTRIDPQPAEKPPSEELLPVTLIERNSVAPPIRPFNRNANSEES</sequence>
<dbReference type="PANTHER" id="PTHR30146">
    <property type="entry name" value="LACI-RELATED TRANSCRIPTIONAL REPRESSOR"/>
    <property type="match status" value="1"/>
</dbReference>
<dbReference type="SUPFAM" id="SSF53822">
    <property type="entry name" value="Periplasmic binding protein-like I"/>
    <property type="match status" value="1"/>
</dbReference>
<evidence type="ECO:0000256" key="1">
    <source>
        <dbReference type="ARBA" id="ARBA00023015"/>
    </source>
</evidence>
<feature type="domain" description="HTH lacI-type" evidence="4">
    <location>
        <begin position="2"/>
        <end position="56"/>
    </location>
</feature>
<evidence type="ECO:0000313" key="5">
    <source>
        <dbReference type="EMBL" id="MFD1481135.1"/>
    </source>
</evidence>
<dbReference type="InterPro" id="IPR028082">
    <property type="entry name" value="Peripla_BP_I"/>
</dbReference>
<organism evidence="5 6">
    <name type="scientific">Paracoccus nototheniae</name>
    <dbReference type="NCBI Taxonomy" id="2489002"/>
    <lineage>
        <taxon>Bacteria</taxon>
        <taxon>Pseudomonadati</taxon>
        <taxon>Pseudomonadota</taxon>
        <taxon>Alphaproteobacteria</taxon>
        <taxon>Rhodobacterales</taxon>
        <taxon>Paracoccaceae</taxon>
        <taxon>Paracoccus</taxon>
    </lineage>
</organism>
<keyword evidence="3" id="KW-0804">Transcription</keyword>
<dbReference type="RefSeq" id="WP_131574250.1">
    <property type="nucleotide sequence ID" value="NZ_CBCSAJ010000002.1"/>
</dbReference>
<dbReference type="EMBL" id="JBHTOQ010000018">
    <property type="protein sequence ID" value="MFD1481135.1"/>
    <property type="molecule type" value="Genomic_DNA"/>
</dbReference>
<dbReference type="CDD" id="cd06267">
    <property type="entry name" value="PBP1_LacI_sugar_binding-like"/>
    <property type="match status" value="1"/>
</dbReference>
<dbReference type="PROSITE" id="PS50932">
    <property type="entry name" value="HTH_LACI_2"/>
    <property type="match status" value="1"/>
</dbReference>
<evidence type="ECO:0000256" key="3">
    <source>
        <dbReference type="ARBA" id="ARBA00023163"/>
    </source>
</evidence>
<name>A0ABW4DYC8_9RHOB</name>
<evidence type="ECO:0000256" key="2">
    <source>
        <dbReference type="ARBA" id="ARBA00023125"/>
    </source>
</evidence>
<gene>
    <name evidence="5" type="ORF">ACFQ5P_07505</name>
</gene>
<dbReference type="InterPro" id="IPR010982">
    <property type="entry name" value="Lambda_DNA-bd_dom_sf"/>
</dbReference>
<keyword evidence="1" id="KW-0805">Transcription regulation</keyword>
<dbReference type="CDD" id="cd01392">
    <property type="entry name" value="HTH_LacI"/>
    <property type="match status" value="1"/>
</dbReference>
<proteinExistence type="predicted"/>
<dbReference type="Gene3D" id="1.10.260.40">
    <property type="entry name" value="lambda repressor-like DNA-binding domains"/>
    <property type="match status" value="1"/>
</dbReference>
<dbReference type="SMART" id="SM00354">
    <property type="entry name" value="HTH_LACI"/>
    <property type="match status" value="1"/>
</dbReference>
<dbReference type="PANTHER" id="PTHR30146:SF109">
    <property type="entry name" value="HTH-TYPE TRANSCRIPTIONAL REGULATOR GALS"/>
    <property type="match status" value="1"/>
</dbReference>
<dbReference type="SUPFAM" id="SSF47413">
    <property type="entry name" value="lambda repressor-like DNA-binding domains"/>
    <property type="match status" value="1"/>
</dbReference>
<dbReference type="GO" id="GO:0003677">
    <property type="term" value="F:DNA binding"/>
    <property type="evidence" value="ECO:0007669"/>
    <property type="project" value="UniProtKB-KW"/>
</dbReference>
<comment type="caution">
    <text evidence="5">The sequence shown here is derived from an EMBL/GenBank/DDBJ whole genome shotgun (WGS) entry which is preliminary data.</text>
</comment>
<dbReference type="PROSITE" id="PS00356">
    <property type="entry name" value="HTH_LACI_1"/>
    <property type="match status" value="1"/>
</dbReference>
<dbReference type="Pfam" id="PF13377">
    <property type="entry name" value="Peripla_BP_3"/>
    <property type="match status" value="1"/>
</dbReference>